<sequence length="61" mass="6421">MTKQSTAPTPRSSGPVTIPCRSQDCKNGFVAKEVDGQLRAEMCESCDGTGNKTVVAKECDG</sequence>
<keyword evidence="2" id="KW-1185">Reference proteome</keyword>
<dbReference type="EMBL" id="CP001778">
    <property type="protein sequence ID" value="ADD45040.1"/>
    <property type="molecule type" value="Genomic_DNA"/>
</dbReference>
<proteinExistence type="predicted"/>
<dbReference type="KEGG" id="sna:Snas_5408"/>
<name>D3PV16_STANL</name>
<dbReference type="STRING" id="446470.Snas_5408"/>
<evidence type="ECO:0000313" key="2">
    <source>
        <dbReference type="Proteomes" id="UP000000844"/>
    </source>
</evidence>
<dbReference type="AlphaFoldDB" id="D3PV16"/>
<reference evidence="1 2" key="1">
    <citation type="journal article" date="2009" name="Stand. Genomic Sci.">
        <title>Complete genome sequence of Stackebrandtia nassauensis type strain (LLR-40K-21).</title>
        <authorList>
            <person name="Munk C."/>
            <person name="Lapidus A."/>
            <person name="Copeland A."/>
            <person name="Jando M."/>
            <person name="Mayilraj S."/>
            <person name="Glavina Del Rio T."/>
            <person name="Nolan M."/>
            <person name="Chen F."/>
            <person name="Lucas S."/>
            <person name="Tice H."/>
            <person name="Cheng J.F."/>
            <person name="Han C."/>
            <person name="Detter J.C."/>
            <person name="Bruce D."/>
            <person name="Goodwin L."/>
            <person name="Chain P."/>
            <person name="Pitluck S."/>
            <person name="Goker M."/>
            <person name="Ovchinikova G."/>
            <person name="Pati A."/>
            <person name="Ivanova N."/>
            <person name="Mavromatis K."/>
            <person name="Chen A."/>
            <person name="Palaniappan K."/>
            <person name="Land M."/>
            <person name="Hauser L."/>
            <person name="Chang Y.J."/>
            <person name="Jeffries C.D."/>
            <person name="Bristow J."/>
            <person name="Eisen J.A."/>
            <person name="Markowitz V."/>
            <person name="Hugenholtz P."/>
            <person name="Kyrpides N.C."/>
            <person name="Klenk H.P."/>
        </authorList>
    </citation>
    <scope>NUCLEOTIDE SEQUENCE [LARGE SCALE GENOMIC DNA]</scope>
    <source>
        <strain evidence="2">DSM 44728 / CIP 108903 / NRRL B-16338 / NBRC 102104 / LLR-40K-21</strain>
    </source>
</reference>
<gene>
    <name evidence="1" type="ordered locus">Snas_5408</name>
</gene>
<dbReference type="Proteomes" id="UP000000844">
    <property type="component" value="Chromosome"/>
</dbReference>
<dbReference type="RefSeq" id="WP_013020611.1">
    <property type="nucleotide sequence ID" value="NC_013947.1"/>
</dbReference>
<evidence type="ECO:0000313" key="1">
    <source>
        <dbReference type="EMBL" id="ADD45040.1"/>
    </source>
</evidence>
<dbReference type="HOGENOM" id="CLU_2920557_0_0_11"/>
<accession>D3PV16</accession>
<protein>
    <submittedName>
        <fullName evidence="1">Uncharacterized protein</fullName>
    </submittedName>
</protein>
<organism evidence="1 2">
    <name type="scientific">Stackebrandtia nassauensis (strain DSM 44728 / CIP 108903 / NRRL B-16338 / NBRC 102104 / LLR-40K-21)</name>
    <dbReference type="NCBI Taxonomy" id="446470"/>
    <lineage>
        <taxon>Bacteria</taxon>
        <taxon>Bacillati</taxon>
        <taxon>Actinomycetota</taxon>
        <taxon>Actinomycetes</taxon>
        <taxon>Glycomycetales</taxon>
        <taxon>Glycomycetaceae</taxon>
        <taxon>Stackebrandtia</taxon>
    </lineage>
</organism>